<comment type="function">
    <text evidence="1">Plant non-specific lipid-transfer proteins transfer phospholipids as well as galactolipids across membranes. May play a role in wax or cutin deposition in the cell walls of expanding epidermal cells and certain secretory tissues.</text>
</comment>
<organism evidence="5">
    <name type="scientific">Prunus dulcis</name>
    <name type="common">Almond</name>
    <name type="synonym">Amygdalus dulcis</name>
    <dbReference type="NCBI Taxonomy" id="3755"/>
    <lineage>
        <taxon>Eukaryota</taxon>
        <taxon>Viridiplantae</taxon>
        <taxon>Streptophyta</taxon>
        <taxon>Embryophyta</taxon>
        <taxon>Tracheophyta</taxon>
        <taxon>Spermatophyta</taxon>
        <taxon>Magnoliopsida</taxon>
        <taxon>eudicotyledons</taxon>
        <taxon>Gunneridae</taxon>
        <taxon>Pentapetalae</taxon>
        <taxon>rosids</taxon>
        <taxon>fabids</taxon>
        <taxon>Rosales</taxon>
        <taxon>Rosaceae</taxon>
        <taxon>Amygdaloideae</taxon>
        <taxon>Amygdaleae</taxon>
        <taxon>Prunus</taxon>
    </lineage>
</organism>
<dbReference type="Pfam" id="PF14368">
    <property type="entry name" value="LTP_2"/>
    <property type="match status" value="1"/>
</dbReference>
<dbReference type="InterPro" id="IPR036312">
    <property type="entry name" value="Bifun_inhib/LTP/seed_sf"/>
</dbReference>
<keyword evidence="3" id="KW-0446">Lipid-binding</keyword>
<gene>
    <name evidence="5" type="ORF">Prudu_007306</name>
</gene>
<keyword evidence="2" id="KW-0813">Transport</keyword>
<dbReference type="EMBL" id="AP019298">
    <property type="protein sequence ID" value="BBG98013.1"/>
    <property type="molecule type" value="Genomic_DNA"/>
</dbReference>
<dbReference type="InterPro" id="IPR016140">
    <property type="entry name" value="Bifunc_inhib/LTP/seed_store"/>
</dbReference>
<dbReference type="AlphaFoldDB" id="A0A4Y1R1U1"/>
<keyword evidence="5" id="KW-0378">Hydrolase</keyword>
<dbReference type="InterPro" id="IPR039265">
    <property type="entry name" value="DIR1-like"/>
</dbReference>
<dbReference type="Gene3D" id="1.10.110.10">
    <property type="entry name" value="Plant lipid-transfer and hydrophobic proteins"/>
    <property type="match status" value="1"/>
</dbReference>
<evidence type="ECO:0000256" key="1">
    <source>
        <dbReference type="ARBA" id="ARBA00003211"/>
    </source>
</evidence>
<dbReference type="SUPFAM" id="SSF47699">
    <property type="entry name" value="Bifunctional inhibitor/lipid-transfer protein/seed storage 2S albumin"/>
    <property type="match status" value="1"/>
</dbReference>
<sequence length="168" mass="18675">MDSLQNFKIEDILVRNNRDQHNRWLLKHSSEIIPTLRRTQSQRNNWGFEIEGVDGAGECGQLDPEVLAYKLAPCAAAAQDKNVEVPPNCCALMQKVRTSCLCAIILSKEAKSLGITPVVAVTIPKRCKIAGRPRGYKCGGILCGASMMRRREEDHLAMARGSYGSQRY</sequence>
<evidence type="ECO:0000259" key="4">
    <source>
        <dbReference type="Pfam" id="PF14368"/>
    </source>
</evidence>
<dbReference type="GO" id="GO:0005504">
    <property type="term" value="F:fatty acid binding"/>
    <property type="evidence" value="ECO:0007669"/>
    <property type="project" value="InterPro"/>
</dbReference>
<evidence type="ECO:0000313" key="5">
    <source>
        <dbReference type="EMBL" id="BBG98013.1"/>
    </source>
</evidence>
<accession>A0A4Y1R1U1</accession>
<name>A0A4Y1R1U1_PRUDU</name>
<evidence type="ECO:0000256" key="3">
    <source>
        <dbReference type="ARBA" id="ARBA00023121"/>
    </source>
</evidence>
<protein>
    <submittedName>
        <fullName evidence="5">Haloacid dehalogenase-like hydrolase superfamily protein</fullName>
    </submittedName>
</protein>
<proteinExistence type="predicted"/>
<dbReference type="PANTHER" id="PTHR33122">
    <property type="entry name" value="LIPID BINDING PROTEIN-RELATED"/>
    <property type="match status" value="1"/>
</dbReference>
<evidence type="ECO:0000256" key="2">
    <source>
        <dbReference type="ARBA" id="ARBA00022448"/>
    </source>
</evidence>
<feature type="domain" description="Bifunctional inhibitor/plant lipid transfer protein/seed storage helical" evidence="4">
    <location>
        <begin position="69"/>
        <end position="133"/>
    </location>
</feature>
<dbReference type="CDD" id="cd00010">
    <property type="entry name" value="AAI_LTSS"/>
    <property type="match status" value="1"/>
</dbReference>
<dbReference type="GO" id="GO:0009627">
    <property type="term" value="P:systemic acquired resistance"/>
    <property type="evidence" value="ECO:0007669"/>
    <property type="project" value="InterPro"/>
</dbReference>
<dbReference type="GO" id="GO:0016787">
    <property type="term" value="F:hydrolase activity"/>
    <property type="evidence" value="ECO:0007669"/>
    <property type="project" value="UniProtKB-KW"/>
</dbReference>
<reference evidence="5" key="1">
    <citation type="journal article" date="2019" name="Science">
        <title>Mutation of a bHLH transcription factor allowed almond domestication.</title>
        <authorList>
            <person name="Sanchez-Perez R."/>
            <person name="Pavan S."/>
            <person name="Mazzeo R."/>
            <person name="Moldovan C."/>
            <person name="Aiese Cigliano R."/>
            <person name="Del Cueto J."/>
            <person name="Ricciardi F."/>
            <person name="Lotti C."/>
            <person name="Ricciardi L."/>
            <person name="Dicenta F."/>
            <person name="Lopez-Marques R.L."/>
            <person name="Lindberg Moller B."/>
        </authorList>
    </citation>
    <scope>NUCLEOTIDE SEQUENCE</scope>
</reference>
<dbReference type="PANTHER" id="PTHR33122:SF69">
    <property type="entry name" value="LIPID TRANSFER PROTEIN"/>
    <property type="match status" value="1"/>
</dbReference>